<proteinExistence type="predicted"/>
<accession>A0A7C4HD48</accession>
<keyword evidence="1" id="KW-1133">Transmembrane helix</keyword>
<feature type="transmembrane region" description="Helical" evidence="1">
    <location>
        <begin position="5"/>
        <end position="20"/>
    </location>
</feature>
<gene>
    <name evidence="2" type="ORF">ENU14_01765</name>
</gene>
<keyword evidence="1" id="KW-0472">Membrane</keyword>
<feature type="transmembrane region" description="Helical" evidence="1">
    <location>
        <begin position="26"/>
        <end position="45"/>
    </location>
</feature>
<evidence type="ECO:0000256" key="1">
    <source>
        <dbReference type="SAM" id="Phobius"/>
    </source>
</evidence>
<dbReference type="AlphaFoldDB" id="A0A7C4HD48"/>
<evidence type="ECO:0000313" key="2">
    <source>
        <dbReference type="EMBL" id="HGM58304.1"/>
    </source>
</evidence>
<organism evidence="2">
    <name type="scientific">Staphylothermus marinus</name>
    <dbReference type="NCBI Taxonomy" id="2280"/>
    <lineage>
        <taxon>Archaea</taxon>
        <taxon>Thermoproteota</taxon>
        <taxon>Thermoprotei</taxon>
        <taxon>Desulfurococcales</taxon>
        <taxon>Desulfurococcaceae</taxon>
        <taxon>Staphylothermus</taxon>
    </lineage>
</organism>
<comment type="caution">
    <text evidence="2">The sequence shown here is derived from an EMBL/GenBank/DDBJ whole genome shotgun (WGS) entry which is preliminary data.</text>
</comment>
<protein>
    <submittedName>
        <fullName evidence="2">Uncharacterized protein</fullName>
    </submittedName>
</protein>
<name>A0A7C4HD48_STAMA</name>
<dbReference type="EMBL" id="DTBJ01000016">
    <property type="protein sequence ID" value="HGM58304.1"/>
    <property type="molecule type" value="Genomic_DNA"/>
</dbReference>
<reference evidence="2" key="1">
    <citation type="journal article" date="2020" name="mSystems">
        <title>Genome- and Community-Level Interaction Insights into Carbon Utilization and Element Cycling Functions of Hydrothermarchaeota in Hydrothermal Sediment.</title>
        <authorList>
            <person name="Zhou Z."/>
            <person name="Liu Y."/>
            <person name="Xu W."/>
            <person name="Pan J."/>
            <person name="Luo Z.H."/>
            <person name="Li M."/>
        </authorList>
    </citation>
    <scope>NUCLEOTIDE SEQUENCE [LARGE SCALE GENOMIC DNA]</scope>
    <source>
        <strain evidence="2">SpSt-642</strain>
    </source>
</reference>
<sequence length="59" mass="7043">MNIELIIWLMIVLITVFYVTTGSNIVLLIVFISIIVFLKIIIWLIKNDFFKENSRENRK</sequence>
<keyword evidence="1" id="KW-0812">Transmembrane</keyword>